<dbReference type="Pfam" id="PF10677">
    <property type="entry name" value="DUF2490"/>
    <property type="match status" value="1"/>
</dbReference>
<dbReference type="EMBL" id="JACIFF010000010">
    <property type="protein sequence ID" value="MBB4080840.1"/>
    <property type="molecule type" value="Genomic_DNA"/>
</dbReference>
<dbReference type="InterPro" id="IPR019619">
    <property type="entry name" value="DUF2490"/>
</dbReference>
<reference evidence="2 3" key="1">
    <citation type="submission" date="2020-08" db="EMBL/GenBank/DDBJ databases">
        <title>Genomic Encyclopedia of Type Strains, Phase IV (KMG-IV): sequencing the most valuable type-strain genomes for metagenomic binning, comparative biology and taxonomic classification.</title>
        <authorList>
            <person name="Goeker M."/>
        </authorList>
    </citation>
    <scope>NUCLEOTIDE SEQUENCE [LARGE SCALE GENOMIC DNA]</scope>
    <source>
        <strain evidence="2 3">DSM 105137</strain>
    </source>
</reference>
<dbReference type="Proteomes" id="UP000576209">
    <property type="component" value="Unassembled WGS sequence"/>
</dbReference>
<evidence type="ECO:0000313" key="2">
    <source>
        <dbReference type="EMBL" id="MBB4080840.1"/>
    </source>
</evidence>
<feature type="signal peptide" evidence="1">
    <location>
        <begin position="1"/>
        <end position="21"/>
    </location>
</feature>
<sequence>MPLLRLLLLLLLLLNTHPAHSQKNVDSQHLLWLRYNLRVPLNETHALRQEVEERTYWFPWRQHQLISRTVVERKLGKGWNAGLGLTAFRQSLPHDPLVPVASVRNELRPMVEIAGYQAFSEKVGLHHRYWGELRYFEAPEGGFAFSNYRFRYRAELRYLPTTKLQVRAFEEILLNAGKQIALNVFDQNRYGASVQYFPTKRVGFELGYLNWFQQRPSGQEFYDRHIVRFTVHHQLPQKGA</sequence>
<dbReference type="AlphaFoldDB" id="A0A840E727"/>
<name>A0A840E727_9BACT</name>
<evidence type="ECO:0000256" key="1">
    <source>
        <dbReference type="SAM" id="SignalP"/>
    </source>
</evidence>
<gene>
    <name evidence="2" type="ORF">GGR28_003479</name>
</gene>
<keyword evidence="1" id="KW-0732">Signal</keyword>
<organism evidence="2 3">
    <name type="scientific">Neolewinella aquimaris</name>
    <dbReference type="NCBI Taxonomy" id="1835722"/>
    <lineage>
        <taxon>Bacteria</taxon>
        <taxon>Pseudomonadati</taxon>
        <taxon>Bacteroidota</taxon>
        <taxon>Saprospiria</taxon>
        <taxon>Saprospirales</taxon>
        <taxon>Lewinellaceae</taxon>
        <taxon>Neolewinella</taxon>
    </lineage>
</organism>
<accession>A0A840E727</accession>
<evidence type="ECO:0008006" key="4">
    <source>
        <dbReference type="Google" id="ProtNLM"/>
    </source>
</evidence>
<protein>
    <recommendedName>
        <fullName evidence="4">DUF2490 domain-containing protein</fullName>
    </recommendedName>
</protein>
<keyword evidence="3" id="KW-1185">Reference proteome</keyword>
<evidence type="ECO:0000313" key="3">
    <source>
        <dbReference type="Proteomes" id="UP000576209"/>
    </source>
</evidence>
<proteinExistence type="predicted"/>
<dbReference type="RefSeq" id="WP_183497070.1">
    <property type="nucleotide sequence ID" value="NZ_JACIFF010000010.1"/>
</dbReference>
<feature type="chain" id="PRO_5032533759" description="DUF2490 domain-containing protein" evidence="1">
    <location>
        <begin position="22"/>
        <end position="240"/>
    </location>
</feature>
<comment type="caution">
    <text evidence="2">The sequence shown here is derived from an EMBL/GenBank/DDBJ whole genome shotgun (WGS) entry which is preliminary data.</text>
</comment>